<organism evidence="1 2">
    <name type="scientific">Dietzia psychralcaliphila</name>
    <dbReference type="NCBI Taxonomy" id="139021"/>
    <lineage>
        <taxon>Bacteria</taxon>
        <taxon>Bacillati</taxon>
        <taxon>Actinomycetota</taxon>
        <taxon>Actinomycetes</taxon>
        <taxon>Mycobacteriales</taxon>
        <taxon>Dietziaceae</taxon>
        <taxon>Dietzia</taxon>
    </lineage>
</organism>
<evidence type="ECO:0000313" key="2">
    <source>
        <dbReference type="Proteomes" id="UP000244903"/>
    </source>
</evidence>
<dbReference type="GO" id="GO:0003677">
    <property type="term" value="F:DNA binding"/>
    <property type="evidence" value="ECO:0007669"/>
    <property type="project" value="InterPro"/>
</dbReference>
<dbReference type="GO" id="GO:0046685">
    <property type="term" value="P:response to arsenic-containing substance"/>
    <property type="evidence" value="ECO:0007669"/>
    <property type="project" value="InterPro"/>
</dbReference>
<dbReference type="InterPro" id="IPR010712">
    <property type="entry name" value="Arsenical-R_ArsD"/>
</dbReference>
<keyword evidence="2" id="KW-1185">Reference proteome</keyword>
<accession>A0AAD0JT00</accession>
<dbReference type="AlphaFoldDB" id="A0AAD0JT00"/>
<dbReference type="Gene3D" id="3.40.30.10">
    <property type="entry name" value="Glutaredoxin"/>
    <property type="match status" value="1"/>
</dbReference>
<dbReference type="KEGG" id="dpc:A6048_15765"/>
<protein>
    <submittedName>
        <fullName evidence="1">Transcriptional regulator</fullName>
    </submittedName>
</protein>
<dbReference type="GO" id="GO:0045892">
    <property type="term" value="P:negative regulation of DNA-templated transcription"/>
    <property type="evidence" value="ECO:0007669"/>
    <property type="project" value="InterPro"/>
</dbReference>
<dbReference type="NCBIfam" id="NF033727">
    <property type="entry name" value="chaperon_ArsD"/>
    <property type="match status" value="1"/>
</dbReference>
<dbReference type="Pfam" id="PF06953">
    <property type="entry name" value="ArsD"/>
    <property type="match status" value="1"/>
</dbReference>
<gene>
    <name evidence="1" type="ORF">A6048_15765</name>
</gene>
<dbReference type="Proteomes" id="UP000244903">
    <property type="component" value="Chromosome"/>
</dbReference>
<dbReference type="RefSeq" id="WP_107746818.1">
    <property type="nucleotide sequence ID" value="NZ_CP015453.1"/>
</dbReference>
<sequence>MTATITVFESALCCSTGVCGPDVPAELVEFSANCDWLAAAGAPVERLNLAAEPMRFASDEEVAAFLRLSGSEGLPLFRVDGVTALTGRYPTRAELARWAGLDVTTPAPSVAGAAPVGADLLASGDDGCGPSGCC</sequence>
<reference evidence="1 2" key="1">
    <citation type="submission" date="2016-04" db="EMBL/GenBank/DDBJ databases">
        <title>Complete genome sequence of the haloalkaliphilic hydrocarbon-degrading bacterium Dietzia psychralcaliphila ILA-1T, isolated from a drain of a fish product-processing plant.</title>
        <authorList>
            <person name="Zhao J."/>
            <person name="Hu B."/>
            <person name="Geng S."/>
            <person name="Nie Y."/>
            <person name="Tang Y."/>
        </authorList>
    </citation>
    <scope>NUCLEOTIDE SEQUENCE [LARGE SCALE GENOMIC DNA]</scope>
    <source>
        <strain evidence="1 2">ILA-1</strain>
    </source>
</reference>
<proteinExistence type="predicted"/>
<name>A0AAD0JT00_9ACTN</name>
<evidence type="ECO:0000313" key="1">
    <source>
        <dbReference type="EMBL" id="AWH96699.1"/>
    </source>
</evidence>
<dbReference type="EMBL" id="CP015453">
    <property type="protein sequence ID" value="AWH96699.1"/>
    <property type="molecule type" value="Genomic_DNA"/>
</dbReference>